<dbReference type="InterPro" id="IPR002733">
    <property type="entry name" value="AMMECR1_domain"/>
</dbReference>
<gene>
    <name evidence="2" type="ORF">EDC61_10940</name>
</gene>
<keyword evidence="3" id="KW-1185">Reference proteome</keyword>
<dbReference type="Proteomes" id="UP000295135">
    <property type="component" value="Unassembled WGS sequence"/>
</dbReference>
<dbReference type="PROSITE" id="PS51112">
    <property type="entry name" value="AMMECR1"/>
    <property type="match status" value="1"/>
</dbReference>
<dbReference type="InterPro" id="IPR036071">
    <property type="entry name" value="AMMECR1_dom_sf"/>
</dbReference>
<evidence type="ECO:0000313" key="3">
    <source>
        <dbReference type="Proteomes" id="UP000295135"/>
    </source>
</evidence>
<dbReference type="NCBIfam" id="TIGR00296">
    <property type="entry name" value="TIGR00296 family protein"/>
    <property type="match status" value="1"/>
</dbReference>
<dbReference type="Gene3D" id="3.30.1490.150">
    <property type="entry name" value="Hypothetical protein ph0010, domain 2"/>
    <property type="match status" value="1"/>
</dbReference>
<accession>A0A4R3JUI8</accession>
<dbReference type="PANTHER" id="PTHR13016">
    <property type="entry name" value="AMMECR1 HOMOLOG"/>
    <property type="match status" value="1"/>
</dbReference>
<dbReference type="PANTHER" id="PTHR13016:SF0">
    <property type="entry name" value="AMME SYNDROME CANDIDATE GENE 1 PROTEIN"/>
    <property type="match status" value="1"/>
</dbReference>
<proteinExistence type="predicted"/>
<dbReference type="RefSeq" id="WP_126461310.1">
    <property type="nucleotide sequence ID" value="NZ_AP018721.1"/>
</dbReference>
<dbReference type="InterPro" id="IPR023473">
    <property type="entry name" value="AMMECR1"/>
</dbReference>
<dbReference type="Gene3D" id="3.30.700.20">
    <property type="entry name" value="Hypothetical protein ph0010, domain 1"/>
    <property type="match status" value="1"/>
</dbReference>
<reference evidence="2 3" key="1">
    <citation type="submission" date="2019-03" db="EMBL/GenBank/DDBJ databases">
        <title>Genomic Encyclopedia of Type Strains, Phase IV (KMG-IV): sequencing the most valuable type-strain genomes for metagenomic binning, comparative biology and taxonomic classification.</title>
        <authorList>
            <person name="Goeker M."/>
        </authorList>
    </citation>
    <scope>NUCLEOTIDE SEQUENCE [LARGE SCALE GENOMIC DNA]</scope>
    <source>
        <strain evidence="2 3">DSM 103923</strain>
    </source>
</reference>
<protein>
    <submittedName>
        <fullName evidence="2">Uncharacterized protein (TIGR00296 family)/AmmeMemoRadiSam system protein A</fullName>
    </submittedName>
</protein>
<dbReference type="SUPFAM" id="SSF143447">
    <property type="entry name" value="AMMECR1-like"/>
    <property type="match status" value="1"/>
</dbReference>
<sequence length="187" mass="21010">MSINNEKGRLLTRLARAAIARRLGEVAAGEAGPLPDWLRQPGAVFVTLTQHGQLRGCIGSLEAHRPLAEDLEENAQAAAFRDPRFPPLSRTELPDTRIEVSILSPPEPIHFSSQEDALRQLRPGIDGVILEYGHHRATFLPQVWDQLPEPAQFMSHLKLKAGLPGYFWADDLKLYRYTVEKFKEDTP</sequence>
<dbReference type="Pfam" id="PF01871">
    <property type="entry name" value="AMMECR1"/>
    <property type="match status" value="1"/>
</dbReference>
<evidence type="ECO:0000259" key="1">
    <source>
        <dbReference type="PROSITE" id="PS51112"/>
    </source>
</evidence>
<dbReference type="NCBIfam" id="TIGR04335">
    <property type="entry name" value="AmmeMemoSam_A"/>
    <property type="match status" value="1"/>
</dbReference>
<name>A0A4R3JUI8_9PROT</name>
<dbReference type="EMBL" id="SLZY01000009">
    <property type="protein sequence ID" value="TCS71494.1"/>
    <property type="molecule type" value="Genomic_DNA"/>
</dbReference>
<dbReference type="OrthoDB" id="9782820at2"/>
<comment type="caution">
    <text evidence="2">The sequence shown here is derived from an EMBL/GenBank/DDBJ whole genome shotgun (WGS) entry which is preliminary data.</text>
</comment>
<evidence type="ECO:0000313" key="2">
    <source>
        <dbReference type="EMBL" id="TCS71494.1"/>
    </source>
</evidence>
<dbReference type="InterPro" id="IPR027623">
    <property type="entry name" value="AmmeMemoSam_A"/>
</dbReference>
<feature type="domain" description="AMMECR1" evidence="1">
    <location>
        <begin position="6"/>
        <end position="187"/>
    </location>
</feature>
<dbReference type="AlphaFoldDB" id="A0A4R3JUI8"/>
<organism evidence="2 3">
    <name type="scientific">Sulfuritortus calidifontis</name>
    <dbReference type="NCBI Taxonomy" id="1914471"/>
    <lineage>
        <taxon>Bacteria</taxon>
        <taxon>Pseudomonadati</taxon>
        <taxon>Pseudomonadota</taxon>
        <taxon>Betaproteobacteria</taxon>
        <taxon>Nitrosomonadales</taxon>
        <taxon>Thiobacillaceae</taxon>
        <taxon>Sulfuritortus</taxon>
    </lineage>
</organism>
<dbReference type="InterPro" id="IPR027485">
    <property type="entry name" value="AMMECR1_N"/>
</dbReference>